<evidence type="ECO:0000313" key="2">
    <source>
        <dbReference type="EMBL" id="KAJ8384240.1"/>
    </source>
</evidence>
<evidence type="ECO:0000256" key="1">
    <source>
        <dbReference type="SAM" id="MobiDB-lite"/>
    </source>
</evidence>
<dbReference type="EMBL" id="JAINUG010000275">
    <property type="protein sequence ID" value="KAJ8384240.1"/>
    <property type="molecule type" value="Genomic_DNA"/>
</dbReference>
<proteinExistence type="predicted"/>
<dbReference type="AlphaFoldDB" id="A0AAD7W5K7"/>
<comment type="caution">
    <text evidence="2">The sequence shown here is derived from an EMBL/GenBank/DDBJ whole genome shotgun (WGS) entry which is preliminary data.</text>
</comment>
<keyword evidence="3" id="KW-1185">Reference proteome</keyword>
<protein>
    <submittedName>
        <fullName evidence="2">Uncharacterized protein</fullName>
    </submittedName>
</protein>
<reference evidence="2" key="1">
    <citation type="journal article" date="2023" name="Science">
        <title>Genome structures resolve the early diversification of teleost fishes.</title>
        <authorList>
            <person name="Parey E."/>
            <person name="Louis A."/>
            <person name="Montfort J."/>
            <person name="Bouchez O."/>
            <person name="Roques C."/>
            <person name="Iampietro C."/>
            <person name="Lluch J."/>
            <person name="Castinel A."/>
            <person name="Donnadieu C."/>
            <person name="Desvignes T."/>
            <person name="Floi Bucao C."/>
            <person name="Jouanno E."/>
            <person name="Wen M."/>
            <person name="Mejri S."/>
            <person name="Dirks R."/>
            <person name="Jansen H."/>
            <person name="Henkel C."/>
            <person name="Chen W.J."/>
            <person name="Zahm M."/>
            <person name="Cabau C."/>
            <person name="Klopp C."/>
            <person name="Thompson A.W."/>
            <person name="Robinson-Rechavi M."/>
            <person name="Braasch I."/>
            <person name="Lecointre G."/>
            <person name="Bobe J."/>
            <person name="Postlethwait J.H."/>
            <person name="Berthelot C."/>
            <person name="Roest Crollius H."/>
            <person name="Guiguen Y."/>
        </authorList>
    </citation>
    <scope>NUCLEOTIDE SEQUENCE</scope>
    <source>
        <strain evidence="2">NC1722</strain>
    </source>
</reference>
<feature type="region of interest" description="Disordered" evidence="1">
    <location>
        <begin position="17"/>
        <end position="90"/>
    </location>
</feature>
<sequence length="90" mass="9839">MRRLAVDMRPVRHDLVVRGRNTSLSVTHRPVNVPAGAERSPGKAPLHPHRDYGLQQSSSGQRNDPHPPPSPPSLPFSFSPLEGPLCAVNH</sequence>
<accession>A0AAD7W5K7</accession>
<organism evidence="2 3">
    <name type="scientific">Aldrovandia affinis</name>
    <dbReference type="NCBI Taxonomy" id="143900"/>
    <lineage>
        <taxon>Eukaryota</taxon>
        <taxon>Metazoa</taxon>
        <taxon>Chordata</taxon>
        <taxon>Craniata</taxon>
        <taxon>Vertebrata</taxon>
        <taxon>Euteleostomi</taxon>
        <taxon>Actinopterygii</taxon>
        <taxon>Neopterygii</taxon>
        <taxon>Teleostei</taxon>
        <taxon>Notacanthiformes</taxon>
        <taxon>Halosauridae</taxon>
        <taxon>Aldrovandia</taxon>
    </lineage>
</organism>
<name>A0AAD7W5K7_9TELE</name>
<dbReference type="Proteomes" id="UP001221898">
    <property type="component" value="Unassembled WGS sequence"/>
</dbReference>
<evidence type="ECO:0000313" key="3">
    <source>
        <dbReference type="Proteomes" id="UP001221898"/>
    </source>
</evidence>
<gene>
    <name evidence="2" type="ORF">AAFF_G00207010</name>
</gene>